<name>A0ABW9CT88_9BURK</name>
<organism evidence="1 2">
    <name type="scientific">Caballeronia jiangsuensis</name>
    <dbReference type="NCBI Taxonomy" id="1458357"/>
    <lineage>
        <taxon>Bacteria</taxon>
        <taxon>Pseudomonadati</taxon>
        <taxon>Pseudomonadota</taxon>
        <taxon>Betaproteobacteria</taxon>
        <taxon>Burkholderiales</taxon>
        <taxon>Burkholderiaceae</taxon>
        <taxon>Caballeronia</taxon>
    </lineage>
</organism>
<proteinExistence type="predicted"/>
<sequence length="289" mass="32960">MKVVSFSLEEGAKYYGSIDGNRFFIGKRVPYAGGKGLMNVSGNAGQRYDRAEYREKYKFWADFIHPTAMAEGALFHTLNTYDRAHFTFSFLQFAAHVPNGDFVIYLRRLLKELPVLAKEYFPDLEIVGTRIHRVRGNSSTELENDHSTAGIIDYLNPSLAEIEDTEIIQAARFIHWVQNDAAHRALQIDVGIDNFKKAMSGYASHYKLDGADDIVCLLVADIRHQGRAHDAEIFNALKAADPASELVKLGEPRYHERLLTIKKEIKRLKDEGTLGRHRYKKDRRDFVPV</sequence>
<gene>
    <name evidence="1" type="ORF">PQR08_30195</name>
</gene>
<accession>A0ABW9CT88</accession>
<dbReference type="EMBL" id="JAQQDB010000038">
    <property type="protein sequence ID" value="MFM0521703.1"/>
    <property type="molecule type" value="Genomic_DNA"/>
</dbReference>
<dbReference type="Proteomes" id="UP001629462">
    <property type="component" value="Unassembled WGS sequence"/>
</dbReference>
<evidence type="ECO:0000313" key="1">
    <source>
        <dbReference type="EMBL" id="MFM0521703.1"/>
    </source>
</evidence>
<dbReference type="RefSeq" id="WP_250484802.1">
    <property type="nucleotide sequence ID" value="NZ_JAQQDB010000038.1"/>
</dbReference>
<protein>
    <submittedName>
        <fullName evidence="1">Uncharacterized protein</fullName>
    </submittedName>
</protein>
<comment type="caution">
    <text evidence="1">The sequence shown here is derived from an EMBL/GenBank/DDBJ whole genome shotgun (WGS) entry which is preliminary data.</text>
</comment>
<keyword evidence="2" id="KW-1185">Reference proteome</keyword>
<reference evidence="1 2" key="1">
    <citation type="journal article" date="2024" name="Chem. Sci.">
        <title>Discovery of megapolipeptins by genome mining of a Burkholderiales bacteria collection.</title>
        <authorList>
            <person name="Paulo B.S."/>
            <person name="Recchia M.J.J."/>
            <person name="Lee S."/>
            <person name="Fergusson C.H."/>
            <person name="Romanowski S.B."/>
            <person name="Hernandez A."/>
            <person name="Krull N."/>
            <person name="Liu D.Y."/>
            <person name="Cavanagh H."/>
            <person name="Bos A."/>
            <person name="Gray C.A."/>
            <person name="Murphy B.T."/>
            <person name="Linington R.G."/>
            <person name="Eustaquio A.S."/>
        </authorList>
    </citation>
    <scope>NUCLEOTIDE SEQUENCE [LARGE SCALE GENOMIC DNA]</scope>
    <source>
        <strain evidence="1 2">RL17-374-BIF-D</strain>
    </source>
</reference>
<evidence type="ECO:0000313" key="2">
    <source>
        <dbReference type="Proteomes" id="UP001629462"/>
    </source>
</evidence>